<dbReference type="Proteomes" id="UP000579153">
    <property type="component" value="Unassembled WGS sequence"/>
</dbReference>
<gene>
    <name evidence="2" type="ORF">HD596_011231</name>
</gene>
<dbReference type="InterPro" id="IPR051448">
    <property type="entry name" value="CdaR-like_regulators"/>
</dbReference>
<evidence type="ECO:0000313" key="3">
    <source>
        <dbReference type="Proteomes" id="UP000579153"/>
    </source>
</evidence>
<reference evidence="2 3" key="1">
    <citation type="submission" date="2020-08" db="EMBL/GenBank/DDBJ databases">
        <title>Sequencing the genomes of 1000 actinobacteria strains.</title>
        <authorList>
            <person name="Klenk H.-P."/>
        </authorList>
    </citation>
    <scope>NUCLEOTIDE SEQUENCE [LARGE SCALE GENOMIC DNA]</scope>
    <source>
        <strain evidence="2 3">DSM 45507</strain>
    </source>
</reference>
<proteinExistence type="predicted"/>
<protein>
    <submittedName>
        <fullName evidence="2">Sugar diacid utilization regulator</fullName>
    </submittedName>
</protein>
<evidence type="ECO:0000259" key="1">
    <source>
        <dbReference type="Pfam" id="PF13556"/>
    </source>
</evidence>
<dbReference type="EMBL" id="JACHMB010000001">
    <property type="protein sequence ID" value="MBB5784475.1"/>
    <property type="molecule type" value="Genomic_DNA"/>
</dbReference>
<dbReference type="PANTHER" id="PTHR33744:SF1">
    <property type="entry name" value="DNA-BINDING TRANSCRIPTIONAL ACTIVATOR ADER"/>
    <property type="match status" value="1"/>
</dbReference>
<dbReference type="Pfam" id="PF13556">
    <property type="entry name" value="HTH_30"/>
    <property type="match status" value="1"/>
</dbReference>
<name>A0A7W9GII8_9ACTN</name>
<evidence type="ECO:0000313" key="2">
    <source>
        <dbReference type="EMBL" id="MBB5784475.1"/>
    </source>
</evidence>
<comment type="caution">
    <text evidence="2">The sequence shown here is derived from an EMBL/GenBank/DDBJ whole genome shotgun (WGS) entry which is preliminary data.</text>
</comment>
<feature type="domain" description="PucR C-terminal helix-turn-helix" evidence="1">
    <location>
        <begin position="37"/>
        <end position="94"/>
    </location>
</feature>
<accession>A0A7W9GII8</accession>
<dbReference type="PANTHER" id="PTHR33744">
    <property type="entry name" value="CARBOHYDRATE DIACID REGULATOR"/>
    <property type="match status" value="1"/>
</dbReference>
<dbReference type="Gene3D" id="1.10.10.2840">
    <property type="entry name" value="PucR C-terminal helix-turn-helix domain"/>
    <property type="match status" value="1"/>
</dbReference>
<keyword evidence="3" id="KW-1185">Reference proteome</keyword>
<dbReference type="InterPro" id="IPR025736">
    <property type="entry name" value="PucR_C-HTH_dom"/>
</dbReference>
<dbReference type="RefSeq" id="WP_313047185.1">
    <property type="nucleotide sequence ID" value="NZ_JACHMB010000001.1"/>
</dbReference>
<dbReference type="AlphaFoldDB" id="A0A7W9GII8"/>
<organism evidence="2 3">
    <name type="scientific">Nonomuraea jabiensis</name>
    <dbReference type="NCBI Taxonomy" id="882448"/>
    <lineage>
        <taxon>Bacteria</taxon>
        <taxon>Bacillati</taxon>
        <taxon>Actinomycetota</taxon>
        <taxon>Actinomycetes</taxon>
        <taxon>Streptosporangiales</taxon>
        <taxon>Streptosporangiaceae</taxon>
        <taxon>Nonomuraea</taxon>
    </lineage>
</organism>
<sequence>MRPAWPSCTPIGVPCACAKAVIRRQPATCSSDHGAALLRTLRTYLDSGLDRHVTARALTLHPNTVSRRLRRVEALTGLDLRSSQAVVDARAALIVLDVAEGADAARHRV</sequence>
<dbReference type="InterPro" id="IPR042070">
    <property type="entry name" value="PucR_C-HTH_sf"/>
</dbReference>